<dbReference type="SUPFAM" id="SSF46785">
    <property type="entry name" value="Winged helix' DNA-binding domain"/>
    <property type="match status" value="1"/>
</dbReference>
<evidence type="ECO:0000313" key="7">
    <source>
        <dbReference type="EMBL" id="MCY0150305.1"/>
    </source>
</evidence>
<evidence type="ECO:0000256" key="3">
    <source>
        <dbReference type="ARBA" id="ARBA00023163"/>
    </source>
</evidence>
<dbReference type="InterPro" id="IPR036390">
    <property type="entry name" value="WH_DNA-bd_sf"/>
</dbReference>
<keyword evidence="1" id="KW-0805">Transcription regulation</keyword>
<evidence type="ECO:0000313" key="8">
    <source>
        <dbReference type="Proteomes" id="UP001073227"/>
    </source>
</evidence>
<reference evidence="7" key="1">
    <citation type="submission" date="2022-10" db="EMBL/GenBank/DDBJ databases">
        <title>Hoeflea sp. G2-23, isolated from marine algae.</title>
        <authorList>
            <person name="Kristyanto S."/>
            <person name="Kim J.M."/>
            <person name="Jeon C.O."/>
        </authorList>
    </citation>
    <scope>NUCLEOTIDE SEQUENCE</scope>
    <source>
        <strain evidence="7">G2-23</strain>
    </source>
</reference>
<evidence type="ECO:0000256" key="2">
    <source>
        <dbReference type="ARBA" id="ARBA00023125"/>
    </source>
</evidence>
<evidence type="ECO:0000259" key="6">
    <source>
        <dbReference type="PROSITE" id="PS51078"/>
    </source>
</evidence>
<dbReference type="PROSITE" id="PS51077">
    <property type="entry name" value="HTH_ICLR"/>
    <property type="match status" value="1"/>
</dbReference>
<keyword evidence="3" id="KW-0804">Transcription</keyword>
<dbReference type="InterPro" id="IPR036388">
    <property type="entry name" value="WH-like_DNA-bd_sf"/>
</dbReference>
<keyword evidence="8" id="KW-1185">Reference proteome</keyword>
<dbReference type="SMART" id="SM00346">
    <property type="entry name" value="HTH_ICLR"/>
    <property type="match status" value="1"/>
</dbReference>
<accession>A0ABT3ZET3</accession>
<dbReference type="PANTHER" id="PTHR30136:SF24">
    <property type="entry name" value="HTH-TYPE TRANSCRIPTIONAL REPRESSOR ALLR"/>
    <property type="match status" value="1"/>
</dbReference>
<feature type="domain" description="HTH iclR-type" evidence="5">
    <location>
        <begin position="26"/>
        <end position="87"/>
    </location>
</feature>
<dbReference type="Pfam" id="PF01614">
    <property type="entry name" value="IclR_C"/>
    <property type="match status" value="1"/>
</dbReference>
<feature type="domain" description="IclR-ED" evidence="6">
    <location>
        <begin position="88"/>
        <end position="271"/>
    </location>
</feature>
<dbReference type="InterPro" id="IPR050707">
    <property type="entry name" value="HTH_MetabolicPath_Reg"/>
</dbReference>
<organism evidence="7 8">
    <name type="scientific">Hoeflea algicola</name>
    <dbReference type="NCBI Taxonomy" id="2983763"/>
    <lineage>
        <taxon>Bacteria</taxon>
        <taxon>Pseudomonadati</taxon>
        <taxon>Pseudomonadota</taxon>
        <taxon>Alphaproteobacteria</taxon>
        <taxon>Hyphomicrobiales</taxon>
        <taxon>Rhizobiaceae</taxon>
        <taxon>Hoeflea</taxon>
    </lineage>
</organism>
<dbReference type="InterPro" id="IPR014757">
    <property type="entry name" value="Tscrpt_reg_IclR_C"/>
</dbReference>
<dbReference type="Gene3D" id="1.10.10.10">
    <property type="entry name" value="Winged helix-like DNA-binding domain superfamily/Winged helix DNA-binding domain"/>
    <property type="match status" value="1"/>
</dbReference>
<protein>
    <submittedName>
        <fullName evidence="7">IclR family transcriptional regulator</fullName>
    </submittedName>
</protein>
<evidence type="ECO:0000256" key="4">
    <source>
        <dbReference type="SAM" id="MobiDB-lite"/>
    </source>
</evidence>
<proteinExistence type="predicted"/>
<dbReference type="PANTHER" id="PTHR30136">
    <property type="entry name" value="HELIX-TURN-HELIX TRANSCRIPTIONAL REGULATOR, ICLR FAMILY"/>
    <property type="match status" value="1"/>
</dbReference>
<dbReference type="SUPFAM" id="SSF55781">
    <property type="entry name" value="GAF domain-like"/>
    <property type="match status" value="1"/>
</dbReference>
<sequence>MEDKAKAASGNSGSQADQPARSRVDTGTLGKAISVLDIVASAEEPMRFTDILAVSDQPRGTLHRQLSNLVEEGLLSLGRDHAYSVGIRLLKFAAKAWAGNQFRAIAEPHLRALHDLTGETVHLGVLRGNEVIYLDKVESRQAVRMYSQIGNASPVYCTGVGKAAMSALPEAEVQAIIATIKFHRFTDSTLITPKALMNEIETIRESGNAFDREEHEPGIRCVAAPIYSVDRSFVGGVSVTGPAYRIPAATLEGWAGLVRNTAGAVMEDMGARLGPRT</sequence>
<feature type="region of interest" description="Disordered" evidence="4">
    <location>
        <begin position="1"/>
        <end position="24"/>
    </location>
</feature>
<keyword evidence="2" id="KW-0238">DNA-binding</keyword>
<dbReference type="Proteomes" id="UP001073227">
    <property type="component" value="Unassembled WGS sequence"/>
</dbReference>
<dbReference type="RefSeq" id="WP_267655739.1">
    <property type="nucleotide sequence ID" value="NZ_JAOVZR010000001.1"/>
</dbReference>
<dbReference type="InterPro" id="IPR029016">
    <property type="entry name" value="GAF-like_dom_sf"/>
</dbReference>
<gene>
    <name evidence="7" type="ORF">OEG84_22000</name>
</gene>
<dbReference type="Gene3D" id="3.30.450.40">
    <property type="match status" value="1"/>
</dbReference>
<dbReference type="PROSITE" id="PS51078">
    <property type="entry name" value="ICLR_ED"/>
    <property type="match status" value="1"/>
</dbReference>
<dbReference type="EMBL" id="JAOVZR010000001">
    <property type="protein sequence ID" value="MCY0150305.1"/>
    <property type="molecule type" value="Genomic_DNA"/>
</dbReference>
<comment type="caution">
    <text evidence="7">The sequence shown here is derived from an EMBL/GenBank/DDBJ whole genome shotgun (WGS) entry which is preliminary data.</text>
</comment>
<evidence type="ECO:0000256" key="1">
    <source>
        <dbReference type="ARBA" id="ARBA00023015"/>
    </source>
</evidence>
<dbReference type="Pfam" id="PF09339">
    <property type="entry name" value="HTH_IclR"/>
    <property type="match status" value="1"/>
</dbReference>
<name>A0ABT3ZET3_9HYPH</name>
<dbReference type="InterPro" id="IPR005471">
    <property type="entry name" value="Tscrpt_reg_IclR_N"/>
</dbReference>
<evidence type="ECO:0000259" key="5">
    <source>
        <dbReference type="PROSITE" id="PS51077"/>
    </source>
</evidence>